<feature type="domain" description="C2H2-type" evidence="2">
    <location>
        <begin position="614"/>
        <end position="637"/>
    </location>
</feature>
<reference evidence="4" key="1">
    <citation type="journal article" date="2017" name="Genome Biol.">
        <title>Comparative genomics reveals high biological diversity and specific adaptations in the industrially and medically important fungal genus Aspergillus.</title>
        <authorList>
            <person name="de Vries R.P."/>
            <person name="Riley R."/>
            <person name="Wiebenga A."/>
            <person name="Aguilar-Osorio G."/>
            <person name="Amillis S."/>
            <person name="Uchima C.A."/>
            <person name="Anderluh G."/>
            <person name="Asadollahi M."/>
            <person name="Askin M."/>
            <person name="Barry K."/>
            <person name="Battaglia E."/>
            <person name="Bayram O."/>
            <person name="Benocci T."/>
            <person name="Braus-Stromeyer S.A."/>
            <person name="Caldana C."/>
            <person name="Canovas D."/>
            <person name="Cerqueira G.C."/>
            <person name="Chen F."/>
            <person name="Chen W."/>
            <person name="Choi C."/>
            <person name="Clum A."/>
            <person name="Dos Santos R.A."/>
            <person name="Damasio A.R."/>
            <person name="Diallinas G."/>
            <person name="Emri T."/>
            <person name="Fekete E."/>
            <person name="Flipphi M."/>
            <person name="Freyberg S."/>
            <person name="Gallo A."/>
            <person name="Gournas C."/>
            <person name="Habgood R."/>
            <person name="Hainaut M."/>
            <person name="Harispe M.L."/>
            <person name="Henrissat B."/>
            <person name="Hilden K.S."/>
            <person name="Hope R."/>
            <person name="Hossain A."/>
            <person name="Karabika E."/>
            <person name="Karaffa L."/>
            <person name="Karanyi Z."/>
            <person name="Krasevec N."/>
            <person name="Kuo A."/>
            <person name="Kusch H."/>
            <person name="LaButti K."/>
            <person name="Lagendijk E.L."/>
            <person name="Lapidus A."/>
            <person name="Levasseur A."/>
            <person name="Lindquist E."/>
            <person name="Lipzen A."/>
            <person name="Logrieco A.F."/>
            <person name="MacCabe A."/>
            <person name="Maekelae M.R."/>
            <person name="Malavazi I."/>
            <person name="Melin P."/>
            <person name="Meyer V."/>
            <person name="Mielnichuk N."/>
            <person name="Miskei M."/>
            <person name="Molnar A.P."/>
            <person name="Mule G."/>
            <person name="Ngan C.Y."/>
            <person name="Orejas M."/>
            <person name="Orosz E."/>
            <person name="Ouedraogo J.P."/>
            <person name="Overkamp K.M."/>
            <person name="Park H.-S."/>
            <person name="Perrone G."/>
            <person name="Piumi F."/>
            <person name="Punt P.J."/>
            <person name="Ram A.F."/>
            <person name="Ramon A."/>
            <person name="Rauscher S."/>
            <person name="Record E."/>
            <person name="Riano-Pachon D.M."/>
            <person name="Robert V."/>
            <person name="Roehrig J."/>
            <person name="Ruller R."/>
            <person name="Salamov A."/>
            <person name="Salih N.S."/>
            <person name="Samson R.A."/>
            <person name="Sandor E."/>
            <person name="Sanguinetti M."/>
            <person name="Schuetze T."/>
            <person name="Sepcic K."/>
            <person name="Shelest E."/>
            <person name="Sherlock G."/>
            <person name="Sophianopoulou V."/>
            <person name="Squina F.M."/>
            <person name="Sun H."/>
            <person name="Susca A."/>
            <person name="Todd R.B."/>
            <person name="Tsang A."/>
            <person name="Unkles S.E."/>
            <person name="van de Wiele N."/>
            <person name="van Rossen-Uffink D."/>
            <person name="Oliveira J.V."/>
            <person name="Vesth T.C."/>
            <person name="Visser J."/>
            <person name="Yu J.-H."/>
            <person name="Zhou M."/>
            <person name="Andersen M.R."/>
            <person name="Archer D.B."/>
            <person name="Baker S.E."/>
            <person name="Benoit I."/>
            <person name="Brakhage A.A."/>
            <person name="Braus G.H."/>
            <person name="Fischer R."/>
            <person name="Frisvad J.C."/>
            <person name="Goldman G.H."/>
            <person name="Houbraken J."/>
            <person name="Oakley B."/>
            <person name="Pocsi I."/>
            <person name="Scazzocchio C."/>
            <person name="Seiboth B."/>
            <person name="vanKuyk P.A."/>
            <person name="Wortman J."/>
            <person name="Dyer P.S."/>
            <person name="Grigoriev I.V."/>
        </authorList>
    </citation>
    <scope>NUCLEOTIDE SEQUENCE [LARGE SCALE GENOMIC DNA]</scope>
    <source>
        <strain evidence="4">ATCC 16872 / CBS 172.66 / WB 5094</strain>
    </source>
</reference>
<feature type="compositionally biased region" description="Polar residues" evidence="1">
    <location>
        <begin position="189"/>
        <end position="205"/>
    </location>
</feature>
<dbReference type="STRING" id="690307.A0A1L9X8J8"/>
<feature type="compositionally biased region" description="Pro residues" evidence="1">
    <location>
        <begin position="172"/>
        <end position="187"/>
    </location>
</feature>
<feature type="compositionally biased region" description="Pro residues" evidence="1">
    <location>
        <begin position="302"/>
        <end position="340"/>
    </location>
</feature>
<dbReference type="RefSeq" id="XP_020061003.1">
    <property type="nucleotide sequence ID" value="XM_020202203.1"/>
</dbReference>
<dbReference type="AlphaFoldDB" id="A0A1L9X8J8"/>
<proteinExistence type="predicted"/>
<accession>A0A1L9X8J8</accession>
<organism evidence="3 4">
    <name type="scientific">Aspergillus aculeatus (strain ATCC 16872 / CBS 172.66 / WB 5094)</name>
    <dbReference type="NCBI Taxonomy" id="690307"/>
    <lineage>
        <taxon>Eukaryota</taxon>
        <taxon>Fungi</taxon>
        <taxon>Dikarya</taxon>
        <taxon>Ascomycota</taxon>
        <taxon>Pezizomycotina</taxon>
        <taxon>Eurotiomycetes</taxon>
        <taxon>Eurotiomycetidae</taxon>
        <taxon>Eurotiales</taxon>
        <taxon>Aspergillaceae</taxon>
        <taxon>Aspergillus</taxon>
        <taxon>Aspergillus subgen. Circumdati</taxon>
    </lineage>
</organism>
<feature type="compositionally biased region" description="Pro residues" evidence="1">
    <location>
        <begin position="512"/>
        <end position="527"/>
    </location>
</feature>
<feature type="compositionally biased region" description="Low complexity" evidence="1">
    <location>
        <begin position="565"/>
        <end position="576"/>
    </location>
</feature>
<gene>
    <name evidence="3" type="ORF">ASPACDRAFT_49084</name>
</gene>
<feature type="compositionally biased region" description="Low complexity" evidence="1">
    <location>
        <begin position="528"/>
        <end position="539"/>
    </location>
</feature>
<protein>
    <recommendedName>
        <fullName evidence="2">C2H2-type domain-containing protein</fullName>
    </recommendedName>
</protein>
<dbReference type="Proteomes" id="UP000184546">
    <property type="component" value="Unassembled WGS sequence"/>
</dbReference>
<feature type="compositionally biased region" description="Pro residues" evidence="1">
    <location>
        <begin position="555"/>
        <end position="564"/>
    </location>
</feature>
<evidence type="ECO:0000313" key="4">
    <source>
        <dbReference type="Proteomes" id="UP000184546"/>
    </source>
</evidence>
<evidence type="ECO:0000313" key="3">
    <source>
        <dbReference type="EMBL" id="OJK04664.1"/>
    </source>
</evidence>
<sequence length="779" mass="83124">MSNNDDIQWLESYLRYGYDPEVQRFEDNNMAYFQANPYFALPPPSQMSLPWPGTSHARFQPPYPQGRPRAERTNVRPTGVTSSSAPAPSPTQSRPPHAPPRYAPPSSGAPSPVSQTQGSQVHYAPVRGPESYQNLAQQALHHSQRAPSPQPQQPTQSYSPTTTAAPIAPAAPAAPAPPPTKTAPPRPRNTGSPQLLNPTQSQLPTSAAPRAPQAGPLRAWTTMPDGNRTSSASPPGHALLPTSKTVPPEAQKSVYHPTPQPMPSPSAYSAPPQNLPVAQATGGPNQAPTVGPHTAPLRGRPQNPPMPQPGGQPGSAPAPAPAPGPAPGSAPGTAPGPPPASFASLGAAHPSIPAGGLSVYSYSPATTAGHKVKDHLKHRADIVKPINEADAARKLAYDPKTIARDVLIASGRHPTEDALNHHLFRLRDVFTHVDNGSDLATFRWDLVDSQEARDQERMGAPLPPSNRLSTPNQLSAPRPAPRPPHPIPAPPHLNFPSAPVPPASAQLQQALPPHPKPQVQPSQPPPNSQISFQSPSPQVQLPPRTGVPPLHSPYTPLPPAPQPQPQSQSTPRTPASAMVGKRGPGRPPGSSNKPKQQPVTTTSAQPVQYQVFGCQWTDCRAELHNLEGLKKHIFKIHVSQQLTCGWKGCTHSEPMPAALLFKHVKKDHLDSIAWRLGDGPSVPRPGETTSETGLSTIPQNGRPGMDDMLIFPASGSSIRAYHKVHGKTTQQQKAQEILKAVQRLKEQIGVGLDPGGCELTNFVRNERQSTEEDVYEVVI</sequence>
<feature type="region of interest" description="Disordered" evidence="1">
    <location>
        <begin position="453"/>
        <end position="604"/>
    </location>
</feature>
<dbReference type="EMBL" id="KV878970">
    <property type="protein sequence ID" value="OJK04664.1"/>
    <property type="molecule type" value="Genomic_DNA"/>
</dbReference>
<feature type="region of interest" description="Disordered" evidence="1">
    <location>
        <begin position="676"/>
        <end position="701"/>
    </location>
</feature>
<dbReference type="OMA" id="FKVHVSQ"/>
<dbReference type="PROSITE" id="PS00028">
    <property type="entry name" value="ZINC_FINGER_C2H2_1"/>
    <property type="match status" value="1"/>
</dbReference>
<dbReference type="VEuPathDB" id="FungiDB:ASPACDRAFT_49084"/>
<feature type="compositionally biased region" description="Low complexity" evidence="1">
    <location>
        <begin position="81"/>
        <end position="95"/>
    </location>
</feature>
<name>A0A1L9X8J8_ASPA1</name>
<dbReference type="OrthoDB" id="5424797at2759"/>
<keyword evidence="4" id="KW-1185">Reference proteome</keyword>
<feature type="compositionally biased region" description="Polar residues" evidence="1">
    <location>
        <begin position="131"/>
        <end position="141"/>
    </location>
</feature>
<feature type="compositionally biased region" description="Low complexity" evidence="1">
    <location>
        <begin position="153"/>
        <end position="171"/>
    </location>
</feature>
<evidence type="ECO:0000256" key="1">
    <source>
        <dbReference type="SAM" id="MobiDB-lite"/>
    </source>
</evidence>
<feature type="compositionally biased region" description="Polar residues" evidence="1">
    <location>
        <begin position="687"/>
        <end position="699"/>
    </location>
</feature>
<evidence type="ECO:0000259" key="2">
    <source>
        <dbReference type="PROSITE" id="PS00028"/>
    </source>
</evidence>
<dbReference type="InterPro" id="IPR013087">
    <property type="entry name" value="Znf_C2H2_type"/>
</dbReference>
<feature type="compositionally biased region" description="Pro residues" evidence="1">
    <location>
        <begin position="478"/>
        <end position="502"/>
    </location>
</feature>
<dbReference type="GeneID" id="30976017"/>
<feature type="region of interest" description="Disordered" evidence="1">
    <location>
        <begin position="43"/>
        <end position="347"/>
    </location>
</feature>
<feature type="compositionally biased region" description="Polar residues" evidence="1">
    <location>
        <begin position="466"/>
        <end position="475"/>
    </location>
</feature>